<dbReference type="Pfam" id="PF03235">
    <property type="entry name" value="GmrSD_N"/>
    <property type="match status" value="1"/>
</dbReference>
<accession>A0A2S9YPQ2</accession>
<sequence length="544" mass="59900">MSTAARAEAMPVEDVIQLASEGRLRMPGFQRAFRWEPEDRRALLDSIYRGYPVGTLLLWKNPPSATETGRPLGVTGVAKVQGDRYLVVDGQQRLTTLWEGLGRAPAPGEMALVFDIEREEVVSRPLTSDEIAGRPSPRGEGDDGERLPQVPLHLVLDAAVLSAWVAAWMSIEDKRRYFELGKRIREHKLGLYVVEHADIQTLRHVFDRVNSTGKSMRREEVFDALIGSQIAQDGNTGLALVNAQLADLGFGAIEPTTILKAFEAIRGDKVGKLDPRKLNVVDAEADLIRTARALRATVNFLRAIAHVPHVAVRPYELPIVVLARFFALHDHPSERSLILLRRWLWRGSLGERLGGASSSMQQHVDDVTEDEAESVQALLRRTGSPEGLALDDAEWGRTIAASMASARGKAMICALLAQIPRSLVTGERLNVSVLFRNGVTDAVRPILHGSTSGVHRGRGVINKLLHPSGSAARTLILECTDEAALFSHGIDAEARQGLRRGDPETFYAHRGELLRRSTEAFFAHHTELDRDDAPPIVALTRRSA</sequence>
<evidence type="ECO:0000313" key="4">
    <source>
        <dbReference type="Proteomes" id="UP000238823"/>
    </source>
</evidence>
<dbReference type="PANTHER" id="PTHR37292:SF2">
    <property type="entry name" value="DUF262 DOMAIN-CONTAINING PROTEIN"/>
    <property type="match status" value="1"/>
</dbReference>
<feature type="compositionally biased region" description="Basic and acidic residues" evidence="1">
    <location>
        <begin position="137"/>
        <end position="146"/>
    </location>
</feature>
<dbReference type="InterPro" id="IPR004919">
    <property type="entry name" value="GmrSD_N"/>
</dbReference>
<protein>
    <recommendedName>
        <fullName evidence="2">GmrSD restriction endonucleases N-terminal domain-containing protein</fullName>
    </recommendedName>
</protein>
<reference evidence="3 4" key="1">
    <citation type="submission" date="2018-03" db="EMBL/GenBank/DDBJ databases">
        <title>Draft Genome Sequences of the Obligatory Marine Myxobacteria Enhygromyxa salina SWB007.</title>
        <authorList>
            <person name="Poehlein A."/>
            <person name="Moghaddam J.A."/>
            <person name="Harms H."/>
            <person name="Alanjari M."/>
            <person name="Koenig G.M."/>
            <person name="Daniel R."/>
            <person name="Schaeberle T.F."/>
        </authorList>
    </citation>
    <scope>NUCLEOTIDE SEQUENCE [LARGE SCALE GENOMIC DNA]</scope>
    <source>
        <strain evidence="3 4">SWB007</strain>
    </source>
</reference>
<feature type="region of interest" description="Disordered" evidence="1">
    <location>
        <begin position="125"/>
        <end position="146"/>
    </location>
</feature>
<evidence type="ECO:0000313" key="3">
    <source>
        <dbReference type="EMBL" id="PRQ07066.1"/>
    </source>
</evidence>
<dbReference type="AlphaFoldDB" id="A0A2S9YPQ2"/>
<comment type="caution">
    <text evidence="3">The sequence shown here is derived from an EMBL/GenBank/DDBJ whole genome shotgun (WGS) entry which is preliminary data.</text>
</comment>
<dbReference type="PANTHER" id="PTHR37292">
    <property type="entry name" value="VNG6097C"/>
    <property type="match status" value="1"/>
</dbReference>
<evidence type="ECO:0000256" key="1">
    <source>
        <dbReference type="SAM" id="MobiDB-lite"/>
    </source>
</evidence>
<feature type="domain" description="GmrSD restriction endonucleases N-terminal" evidence="2">
    <location>
        <begin position="14"/>
        <end position="225"/>
    </location>
</feature>
<gene>
    <name evidence="3" type="ORF">ENSA7_32050</name>
</gene>
<dbReference type="Proteomes" id="UP000238823">
    <property type="component" value="Unassembled WGS sequence"/>
</dbReference>
<name>A0A2S9YPQ2_9BACT</name>
<dbReference type="EMBL" id="PVNL01000059">
    <property type="protein sequence ID" value="PRQ07066.1"/>
    <property type="molecule type" value="Genomic_DNA"/>
</dbReference>
<proteinExistence type="predicted"/>
<organism evidence="3 4">
    <name type="scientific">Enhygromyxa salina</name>
    <dbReference type="NCBI Taxonomy" id="215803"/>
    <lineage>
        <taxon>Bacteria</taxon>
        <taxon>Pseudomonadati</taxon>
        <taxon>Myxococcota</taxon>
        <taxon>Polyangia</taxon>
        <taxon>Nannocystales</taxon>
        <taxon>Nannocystaceae</taxon>
        <taxon>Enhygromyxa</taxon>
    </lineage>
</organism>
<evidence type="ECO:0000259" key="2">
    <source>
        <dbReference type="Pfam" id="PF03235"/>
    </source>
</evidence>